<reference evidence="2" key="1">
    <citation type="submission" date="2021-01" db="EMBL/GenBank/DDBJ databases">
        <authorList>
            <person name="Corre E."/>
            <person name="Pelletier E."/>
            <person name="Niang G."/>
            <person name="Scheremetjew M."/>
            <person name="Finn R."/>
            <person name="Kale V."/>
            <person name="Holt S."/>
            <person name="Cochrane G."/>
            <person name="Meng A."/>
            <person name="Brown T."/>
            <person name="Cohen L."/>
        </authorList>
    </citation>
    <scope>NUCLEOTIDE SEQUENCE</scope>
    <source>
        <strain evidence="2">PLY429</strain>
    </source>
</reference>
<evidence type="ECO:0000313" key="2">
    <source>
        <dbReference type="EMBL" id="CAD9201728.1"/>
    </source>
</evidence>
<dbReference type="EMBL" id="HBGG01007904">
    <property type="protein sequence ID" value="CAD9201728.1"/>
    <property type="molecule type" value="Transcribed_RNA"/>
</dbReference>
<dbReference type="PANTHER" id="PTHR36781:SF1">
    <property type="entry name" value="OS05G0114600 PROTEIN"/>
    <property type="match status" value="1"/>
</dbReference>
<dbReference type="PANTHER" id="PTHR36781">
    <property type="entry name" value="OS05G0114600 PROTEIN"/>
    <property type="match status" value="1"/>
</dbReference>
<accession>A0A7S1X0S4</accession>
<gene>
    <name evidence="2" type="ORF">TCHU04912_LOCUS3961</name>
</gene>
<proteinExistence type="predicted"/>
<name>A0A7S1X0S4_9CHLO</name>
<evidence type="ECO:0000256" key="1">
    <source>
        <dbReference type="SAM" id="MobiDB-lite"/>
    </source>
</evidence>
<sequence>MASRRVLEKLGEVALKPSHVNGRWRKAAVSAKNAARLRKEELVAGNEWPYEKPHSDSPYGQYKPAKGHKRHEEERARAKKIEENLKTADQKIADYRASKIIKDVPLLDSLVYTPKKIRAKAKAKA</sequence>
<evidence type="ECO:0008006" key="3">
    <source>
        <dbReference type="Google" id="ProtNLM"/>
    </source>
</evidence>
<dbReference type="AlphaFoldDB" id="A0A7S1X0S4"/>
<feature type="region of interest" description="Disordered" evidence="1">
    <location>
        <begin position="44"/>
        <end position="74"/>
    </location>
</feature>
<protein>
    <recommendedName>
        <fullName evidence="3">MRPL25 domain-containing protein</fullName>
    </recommendedName>
</protein>
<organism evidence="2">
    <name type="scientific">Tetraselmis chuii</name>
    <dbReference type="NCBI Taxonomy" id="63592"/>
    <lineage>
        <taxon>Eukaryota</taxon>
        <taxon>Viridiplantae</taxon>
        <taxon>Chlorophyta</taxon>
        <taxon>core chlorophytes</taxon>
        <taxon>Chlorodendrophyceae</taxon>
        <taxon>Chlorodendrales</taxon>
        <taxon>Chlorodendraceae</taxon>
        <taxon>Tetraselmis</taxon>
    </lineage>
</organism>